<gene>
    <name evidence="6" type="ORF">ACFFLM_22610</name>
</gene>
<dbReference type="PANTHER" id="PTHR42878:SF15">
    <property type="entry name" value="BACTERIOPHYTOCHROME"/>
    <property type="match status" value="1"/>
</dbReference>
<dbReference type="InterPro" id="IPR036890">
    <property type="entry name" value="HATPase_C_sf"/>
</dbReference>
<evidence type="ECO:0000313" key="7">
    <source>
        <dbReference type="Proteomes" id="UP001589733"/>
    </source>
</evidence>
<dbReference type="SMART" id="SM00387">
    <property type="entry name" value="HATPase_c"/>
    <property type="match status" value="1"/>
</dbReference>
<dbReference type="SUPFAM" id="SSF55874">
    <property type="entry name" value="ATPase domain of HSP90 chaperone/DNA topoisomerase II/histidine kinase"/>
    <property type="match status" value="1"/>
</dbReference>
<dbReference type="EC" id="2.7.13.3" evidence="2"/>
<dbReference type="InterPro" id="IPR004358">
    <property type="entry name" value="Sig_transdc_His_kin-like_C"/>
</dbReference>
<evidence type="ECO:0000256" key="2">
    <source>
        <dbReference type="ARBA" id="ARBA00012438"/>
    </source>
</evidence>
<evidence type="ECO:0000256" key="1">
    <source>
        <dbReference type="ARBA" id="ARBA00000085"/>
    </source>
</evidence>
<comment type="catalytic activity">
    <reaction evidence="1">
        <text>ATP + protein L-histidine = ADP + protein N-phospho-L-histidine.</text>
        <dbReference type="EC" id="2.7.13.3"/>
    </reaction>
</comment>
<dbReference type="Proteomes" id="UP001589733">
    <property type="component" value="Unassembled WGS sequence"/>
</dbReference>
<dbReference type="RefSeq" id="WP_380015989.1">
    <property type="nucleotide sequence ID" value="NZ_JBHLYR010000063.1"/>
</dbReference>
<dbReference type="InterPro" id="IPR005467">
    <property type="entry name" value="His_kinase_dom"/>
</dbReference>
<dbReference type="PRINTS" id="PR00344">
    <property type="entry name" value="BCTRLSENSOR"/>
</dbReference>
<sequence length="113" mass="12435">MTNLVSNALKYTRQRDVAHIRLWTEVAENQTKVFVANNGAGFDPQYVGKLFGVFQRLHRHDEFEGTGVGLANVRRIITRHGGEVFASGQPSEGPHSASHCRTIGVPPILHTCG</sequence>
<dbReference type="Gene3D" id="3.30.565.10">
    <property type="entry name" value="Histidine kinase-like ATPase, C-terminal domain"/>
    <property type="match status" value="1"/>
</dbReference>
<dbReference type="InterPro" id="IPR003594">
    <property type="entry name" value="HATPase_dom"/>
</dbReference>
<keyword evidence="6" id="KW-0547">Nucleotide-binding</keyword>
<evidence type="ECO:0000256" key="3">
    <source>
        <dbReference type="ARBA" id="ARBA00022679"/>
    </source>
</evidence>
<dbReference type="InterPro" id="IPR050351">
    <property type="entry name" value="BphY/WalK/GraS-like"/>
</dbReference>
<dbReference type="PROSITE" id="PS50109">
    <property type="entry name" value="HIS_KIN"/>
    <property type="match status" value="1"/>
</dbReference>
<evidence type="ECO:0000259" key="5">
    <source>
        <dbReference type="PROSITE" id="PS50109"/>
    </source>
</evidence>
<feature type="domain" description="Histidine kinase" evidence="5">
    <location>
        <begin position="1"/>
        <end position="93"/>
    </location>
</feature>
<accession>A0ABV6B4X2</accession>
<keyword evidence="6" id="KW-0067">ATP-binding</keyword>
<keyword evidence="3" id="KW-0808">Transferase</keyword>
<dbReference type="PANTHER" id="PTHR42878">
    <property type="entry name" value="TWO-COMPONENT HISTIDINE KINASE"/>
    <property type="match status" value="1"/>
</dbReference>
<proteinExistence type="predicted"/>
<organism evidence="6 7">
    <name type="scientific">Deinococcus oregonensis</name>
    <dbReference type="NCBI Taxonomy" id="1805970"/>
    <lineage>
        <taxon>Bacteria</taxon>
        <taxon>Thermotogati</taxon>
        <taxon>Deinococcota</taxon>
        <taxon>Deinococci</taxon>
        <taxon>Deinococcales</taxon>
        <taxon>Deinococcaceae</taxon>
        <taxon>Deinococcus</taxon>
    </lineage>
</organism>
<dbReference type="Pfam" id="PF02518">
    <property type="entry name" value="HATPase_c"/>
    <property type="match status" value="1"/>
</dbReference>
<dbReference type="GO" id="GO:0005524">
    <property type="term" value="F:ATP binding"/>
    <property type="evidence" value="ECO:0007669"/>
    <property type="project" value="UniProtKB-KW"/>
</dbReference>
<evidence type="ECO:0000313" key="6">
    <source>
        <dbReference type="EMBL" id="MFB9994750.1"/>
    </source>
</evidence>
<protein>
    <recommendedName>
        <fullName evidence="2">histidine kinase</fullName>
        <ecNumber evidence="2">2.7.13.3</ecNumber>
    </recommendedName>
</protein>
<reference evidence="6 7" key="1">
    <citation type="submission" date="2024-09" db="EMBL/GenBank/DDBJ databases">
        <authorList>
            <person name="Sun Q."/>
            <person name="Mori K."/>
        </authorList>
    </citation>
    <scope>NUCLEOTIDE SEQUENCE [LARGE SCALE GENOMIC DNA]</scope>
    <source>
        <strain evidence="6 7">JCM 13503</strain>
    </source>
</reference>
<evidence type="ECO:0000256" key="4">
    <source>
        <dbReference type="ARBA" id="ARBA00022777"/>
    </source>
</evidence>
<keyword evidence="7" id="KW-1185">Reference proteome</keyword>
<comment type="caution">
    <text evidence="6">The sequence shown here is derived from an EMBL/GenBank/DDBJ whole genome shotgun (WGS) entry which is preliminary data.</text>
</comment>
<dbReference type="EMBL" id="JBHLYR010000063">
    <property type="protein sequence ID" value="MFB9994750.1"/>
    <property type="molecule type" value="Genomic_DNA"/>
</dbReference>
<keyword evidence="4" id="KW-0418">Kinase</keyword>
<name>A0ABV6B4X2_9DEIO</name>